<accession>A0A1Y2ING6</accession>
<dbReference type="OrthoDB" id="37659at2759"/>
<protein>
    <submittedName>
        <fullName evidence="2">Uncharacterized protein</fullName>
    </submittedName>
</protein>
<evidence type="ECO:0000313" key="2">
    <source>
        <dbReference type="EMBL" id="OSD02658.1"/>
    </source>
</evidence>
<sequence>MPPPQIMPQQGRADLPGHPPIDNAWLAKDPDARLDVFLVVYPPLPGNSDPRSLHWSISWEVKHKAWRIIHLEMVNDYRAPPPQPRYVYWGPQTKMAGLATTNAKRVLIRAMSLQTRQYIEEISKTVPVMAPNGQWNCQHWTMALIGELLQKNIIDQRTWDRVLAEAHHAIRCVAPHSRHAADQLHEIFDVPHVLYK</sequence>
<keyword evidence="3" id="KW-1185">Reference proteome</keyword>
<dbReference type="EMBL" id="KZ084104">
    <property type="protein sequence ID" value="OSD02658.1"/>
    <property type="molecule type" value="Genomic_DNA"/>
</dbReference>
<evidence type="ECO:0000313" key="3">
    <source>
        <dbReference type="Proteomes" id="UP000193067"/>
    </source>
</evidence>
<proteinExistence type="predicted"/>
<feature type="region of interest" description="Disordered" evidence="1">
    <location>
        <begin position="1"/>
        <end position="22"/>
    </location>
</feature>
<dbReference type="AlphaFoldDB" id="A0A1Y2ING6"/>
<dbReference type="Proteomes" id="UP000193067">
    <property type="component" value="Unassembled WGS sequence"/>
</dbReference>
<organism evidence="2 3">
    <name type="scientific">Trametes coccinea (strain BRFM310)</name>
    <name type="common">Pycnoporus coccineus</name>
    <dbReference type="NCBI Taxonomy" id="1353009"/>
    <lineage>
        <taxon>Eukaryota</taxon>
        <taxon>Fungi</taxon>
        <taxon>Dikarya</taxon>
        <taxon>Basidiomycota</taxon>
        <taxon>Agaricomycotina</taxon>
        <taxon>Agaricomycetes</taxon>
        <taxon>Polyporales</taxon>
        <taxon>Polyporaceae</taxon>
        <taxon>Trametes</taxon>
    </lineage>
</organism>
<reference evidence="2 3" key="1">
    <citation type="journal article" date="2015" name="Biotechnol. Biofuels">
        <title>Enhanced degradation of softwood versus hardwood by the white-rot fungus Pycnoporus coccineus.</title>
        <authorList>
            <person name="Couturier M."/>
            <person name="Navarro D."/>
            <person name="Chevret D."/>
            <person name="Henrissat B."/>
            <person name="Piumi F."/>
            <person name="Ruiz-Duenas F.J."/>
            <person name="Martinez A.T."/>
            <person name="Grigoriev I.V."/>
            <person name="Riley R."/>
            <person name="Lipzen A."/>
            <person name="Berrin J.G."/>
            <person name="Master E.R."/>
            <person name="Rosso M.N."/>
        </authorList>
    </citation>
    <scope>NUCLEOTIDE SEQUENCE [LARGE SCALE GENOMIC DNA]</scope>
    <source>
        <strain evidence="2 3">BRFM310</strain>
    </source>
</reference>
<gene>
    <name evidence="2" type="ORF">PYCCODRAFT_331164</name>
</gene>
<evidence type="ECO:0000256" key="1">
    <source>
        <dbReference type="SAM" id="MobiDB-lite"/>
    </source>
</evidence>
<name>A0A1Y2ING6_TRAC3</name>